<reference evidence="2 3" key="1">
    <citation type="submission" date="2012-05" db="EMBL/GenBank/DDBJ databases">
        <title>Genome sequence of Nitritalea halalkaliphila LW7.</title>
        <authorList>
            <person name="Jangir P.K."/>
            <person name="Singh A."/>
            <person name="Shivaji S."/>
            <person name="Sharma R."/>
        </authorList>
    </citation>
    <scope>NUCLEOTIDE SEQUENCE [LARGE SCALE GENOMIC DNA]</scope>
    <source>
        <strain evidence="2 3">LW7</strain>
    </source>
</reference>
<accession>I5C3Q7</accession>
<evidence type="ECO:0000313" key="3">
    <source>
        <dbReference type="Proteomes" id="UP000005551"/>
    </source>
</evidence>
<sequence>MMQDLFNAVLRAYVKVALNVYFNRIRVHGAAHIPKKKAVLLVANHQNALIDPILLATHTRLNPYFLTRASVFRKSFVAKILNFIRMIPVYRVRDGLRNMEKNQESFEKSVEVLRKKGCMIIFGEGNHGTSRSLRPLKKGFVRIAFQALQEDPELDLVVLPVGINYTNHQASGSEVGIYFGEAIPAQPYLGKPLQLLRAVETALQPLVSQIPEEEHAEITQALIKRKVKLSDPKLFAKACLG</sequence>
<dbReference type="AlphaFoldDB" id="I5C3Q7"/>
<protein>
    <submittedName>
        <fullName evidence="2">Phospholipid/glycerol acyltransferase</fullName>
    </submittedName>
</protein>
<comment type="caution">
    <text evidence="2">The sequence shown here is derived from an EMBL/GenBank/DDBJ whole genome shotgun (WGS) entry which is preliminary data.</text>
</comment>
<feature type="domain" description="Phospholipid/glycerol acyltransferase" evidence="1">
    <location>
        <begin position="39"/>
        <end position="166"/>
    </location>
</feature>
<dbReference type="SUPFAM" id="SSF69593">
    <property type="entry name" value="Glycerol-3-phosphate (1)-acyltransferase"/>
    <property type="match status" value="1"/>
</dbReference>
<dbReference type="GO" id="GO:0008654">
    <property type="term" value="P:phospholipid biosynthetic process"/>
    <property type="evidence" value="ECO:0007669"/>
    <property type="project" value="TreeGrafter"/>
</dbReference>
<proteinExistence type="predicted"/>
<dbReference type="OrthoDB" id="9806008at2"/>
<name>I5C3Q7_9BACT</name>
<dbReference type="GO" id="GO:0016287">
    <property type="term" value="F:glycerone-phosphate O-acyltransferase activity"/>
    <property type="evidence" value="ECO:0007669"/>
    <property type="project" value="TreeGrafter"/>
</dbReference>
<dbReference type="PATRIC" id="fig|1189621.3.peg.2008"/>
<keyword evidence="2" id="KW-0012">Acyltransferase</keyword>
<dbReference type="EMBL" id="AJYA01000020">
    <property type="protein sequence ID" value="EIM76459.1"/>
    <property type="molecule type" value="Genomic_DNA"/>
</dbReference>
<dbReference type="Proteomes" id="UP000005551">
    <property type="component" value="Unassembled WGS sequence"/>
</dbReference>
<dbReference type="PANTHER" id="PTHR31605">
    <property type="entry name" value="GLYCEROL-3-PHOSPHATE O-ACYLTRANSFERASE 1"/>
    <property type="match status" value="1"/>
</dbReference>
<evidence type="ECO:0000313" key="2">
    <source>
        <dbReference type="EMBL" id="EIM76459.1"/>
    </source>
</evidence>
<dbReference type="RefSeq" id="WP_009054922.1">
    <property type="nucleotide sequence ID" value="NZ_AJYA01000020.1"/>
</dbReference>
<dbReference type="Pfam" id="PF01553">
    <property type="entry name" value="Acyltransferase"/>
    <property type="match status" value="1"/>
</dbReference>
<gene>
    <name evidence="2" type="ORF">A3SI_09667</name>
</gene>
<dbReference type="STRING" id="1189621.A3SI_09667"/>
<dbReference type="InterPro" id="IPR002123">
    <property type="entry name" value="Plipid/glycerol_acylTrfase"/>
</dbReference>
<evidence type="ECO:0000259" key="1">
    <source>
        <dbReference type="SMART" id="SM00563"/>
    </source>
</evidence>
<keyword evidence="2" id="KW-0808">Transferase</keyword>
<dbReference type="PANTHER" id="PTHR31605:SF0">
    <property type="entry name" value="GLYCEROL-3-PHOSPHATE O-ACYLTRANSFERASE 1"/>
    <property type="match status" value="1"/>
</dbReference>
<dbReference type="InterPro" id="IPR052744">
    <property type="entry name" value="GPAT/DAPAT"/>
</dbReference>
<keyword evidence="3" id="KW-1185">Reference proteome</keyword>
<organism evidence="2 3">
    <name type="scientific">Nitritalea halalkaliphila LW7</name>
    <dbReference type="NCBI Taxonomy" id="1189621"/>
    <lineage>
        <taxon>Bacteria</taxon>
        <taxon>Pseudomonadati</taxon>
        <taxon>Bacteroidota</taxon>
        <taxon>Cytophagia</taxon>
        <taxon>Cytophagales</taxon>
        <taxon>Cyclobacteriaceae</taxon>
        <taxon>Nitritalea</taxon>
    </lineage>
</organism>
<dbReference type="SMART" id="SM00563">
    <property type="entry name" value="PlsC"/>
    <property type="match status" value="1"/>
</dbReference>
<dbReference type="GO" id="GO:0004366">
    <property type="term" value="F:glycerol-3-phosphate O-acyltransferase activity"/>
    <property type="evidence" value="ECO:0007669"/>
    <property type="project" value="TreeGrafter"/>
</dbReference>